<evidence type="ECO:0000313" key="2">
    <source>
        <dbReference type="Proteomes" id="UP000006468"/>
    </source>
</evidence>
<accession>D5QJ45</accession>
<dbReference type="EMBL" id="ADTV01000067">
    <property type="protein sequence ID" value="EFG82867.1"/>
    <property type="molecule type" value="Genomic_DNA"/>
</dbReference>
<gene>
    <name evidence="1" type="ORF">GXY_15892</name>
</gene>
<dbReference type="Proteomes" id="UP000006468">
    <property type="component" value="Chromosome"/>
</dbReference>
<organism evidence="1 2">
    <name type="scientific">Novacetimonas hansenii ATCC 23769</name>
    <dbReference type="NCBI Taxonomy" id="714995"/>
    <lineage>
        <taxon>Bacteria</taxon>
        <taxon>Pseudomonadati</taxon>
        <taxon>Pseudomonadota</taxon>
        <taxon>Alphaproteobacteria</taxon>
        <taxon>Acetobacterales</taxon>
        <taxon>Acetobacteraceae</taxon>
        <taxon>Novacetimonas</taxon>
    </lineage>
</organism>
<dbReference type="HOGENOM" id="CLU_2973529_0_0_5"/>
<evidence type="ECO:0000313" key="1">
    <source>
        <dbReference type="EMBL" id="EFG82867.1"/>
    </source>
</evidence>
<sequence length="58" mass="6446">MKARSRGYIAARIYEKTPAVRCMAGVFSWWGRAVWHGASPYAAPRPVAEMSAMFSPRG</sequence>
<reference evidence="1 2" key="1">
    <citation type="journal article" date="2010" name="J. Bacteriol.">
        <title>Genome sequence of a cellulose-producing bacterium, Gluconacetobacter hansenii ATCC 23769.</title>
        <authorList>
            <person name="Iyer P.R."/>
            <person name="Geib S.M."/>
            <person name="Catchmark J."/>
            <person name="Kao T.H."/>
            <person name="Tien M."/>
        </authorList>
    </citation>
    <scope>NUCLEOTIDE SEQUENCE [LARGE SCALE GENOMIC DNA]</scope>
    <source>
        <strain evidence="1 2">ATCC 23769</strain>
    </source>
</reference>
<comment type="caution">
    <text evidence="1">The sequence shown here is derived from an EMBL/GenBank/DDBJ whole genome shotgun (WGS) entry which is preliminary data.</text>
</comment>
<dbReference type="AlphaFoldDB" id="D5QJ45"/>
<protein>
    <submittedName>
        <fullName evidence="1">Uncharacterized protein</fullName>
    </submittedName>
</protein>
<name>D5QJ45_NOVHA</name>
<proteinExistence type="predicted"/>